<dbReference type="EMBL" id="LR796787">
    <property type="protein sequence ID" value="CAB4166457.1"/>
    <property type="molecule type" value="Genomic_DNA"/>
</dbReference>
<reference evidence="1" key="1">
    <citation type="submission" date="2020-04" db="EMBL/GenBank/DDBJ databases">
        <authorList>
            <person name="Chiriac C."/>
            <person name="Salcher M."/>
            <person name="Ghai R."/>
            <person name="Kavagutti S V."/>
        </authorList>
    </citation>
    <scope>NUCLEOTIDE SEQUENCE</scope>
</reference>
<evidence type="ECO:0000313" key="1">
    <source>
        <dbReference type="EMBL" id="CAB4166457.1"/>
    </source>
</evidence>
<organism evidence="1">
    <name type="scientific">uncultured Caudovirales phage</name>
    <dbReference type="NCBI Taxonomy" id="2100421"/>
    <lineage>
        <taxon>Viruses</taxon>
        <taxon>Duplodnaviria</taxon>
        <taxon>Heunggongvirae</taxon>
        <taxon>Uroviricota</taxon>
        <taxon>Caudoviricetes</taxon>
        <taxon>Peduoviridae</taxon>
        <taxon>Maltschvirus</taxon>
        <taxon>Maltschvirus maltsch</taxon>
    </lineage>
</organism>
<proteinExistence type="predicted"/>
<accession>A0A6J5P5I7</accession>
<name>A0A6J5P5I7_9CAUD</name>
<gene>
    <name evidence="1" type="ORF">UFOVP835_36</name>
</gene>
<sequence length="90" mass="10305">MQKKLMLTNFGNQQLLKAIEEMRRLGILMNPPSKLGEFPLREFHVVGHTTLDSNELRHGGHWYLYENVGKKPLLVEVKWADSNGQSSETA</sequence>
<protein>
    <submittedName>
        <fullName evidence="1">Uncharacterized protein</fullName>
    </submittedName>
</protein>